<dbReference type="InterPro" id="IPR015877">
    <property type="entry name" value="MAT1_centre"/>
</dbReference>
<proteinExistence type="predicted"/>
<evidence type="ECO:0000313" key="2">
    <source>
        <dbReference type="EMBL" id="BAU01426.1"/>
    </source>
</evidence>
<accession>A0A0S3T865</accession>
<keyword evidence="3" id="KW-1185">Reference proteome</keyword>
<dbReference type="PANTHER" id="PTHR12683:SF13">
    <property type="entry name" value="CDK-ACTIVATING KINASE ASSEMBLY FACTOR MAT1"/>
    <property type="match status" value="1"/>
</dbReference>
<evidence type="ECO:0000313" key="3">
    <source>
        <dbReference type="Proteomes" id="UP000291084"/>
    </source>
</evidence>
<sequence length="192" mass="21067">MVVSSTNPHSKEIAIRRRISSIFNKREDDFPSLREYNDYLEEVEDMTFNLIEGIDISAIEEKIAKYQEENAEQIMINRARKAEELAAALAASKGQPALTDNDVVATNQNSQTGFGAVPQGQYAPTFAGGQPRPTGMAPQPLPLGGGDMLGFAGDDEESKKLRDERGARSGGWSVEISRKRAYEEALGSLWVC</sequence>
<dbReference type="GO" id="GO:0005675">
    <property type="term" value="C:transcription factor TFIIH holo complex"/>
    <property type="evidence" value="ECO:0007669"/>
    <property type="project" value="TreeGrafter"/>
</dbReference>
<dbReference type="Proteomes" id="UP000291084">
    <property type="component" value="Chromosome 11"/>
</dbReference>
<protein>
    <recommendedName>
        <fullName evidence="1">MAT1 centre domain-containing protein</fullName>
    </recommendedName>
</protein>
<dbReference type="AlphaFoldDB" id="A0A0S3T865"/>
<name>A0A0S3T865_PHAAN</name>
<dbReference type="EMBL" id="AP015044">
    <property type="protein sequence ID" value="BAU01426.1"/>
    <property type="molecule type" value="Genomic_DNA"/>
</dbReference>
<dbReference type="PANTHER" id="PTHR12683">
    <property type="entry name" value="CDK-ACTIVATING KINASE ASSEMBLY FACTOR MAT1"/>
    <property type="match status" value="1"/>
</dbReference>
<organism evidence="2 3">
    <name type="scientific">Vigna angularis var. angularis</name>
    <dbReference type="NCBI Taxonomy" id="157739"/>
    <lineage>
        <taxon>Eukaryota</taxon>
        <taxon>Viridiplantae</taxon>
        <taxon>Streptophyta</taxon>
        <taxon>Embryophyta</taxon>
        <taxon>Tracheophyta</taxon>
        <taxon>Spermatophyta</taxon>
        <taxon>Magnoliopsida</taxon>
        <taxon>eudicotyledons</taxon>
        <taxon>Gunneridae</taxon>
        <taxon>Pentapetalae</taxon>
        <taxon>rosids</taxon>
        <taxon>fabids</taxon>
        <taxon>Fabales</taxon>
        <taxon>Fabaceae</taxon>
        <taxon>Papilionoideae</taxon>
        <taxon>50 kb inversion clade</taxon>
        <taxon>NPAAA clade</taxon>
        <taxon>indigoferoid/millettioid clade</taxon>
        <taxon>Phaseoleae</taxon>
        <taxon>Vigna</taxon>
    </lineage>
</organism>
<dbReference type="OrthoDB" id="5963at2759"/>
<dbReference type="GO" id="GO:0006281">
    <property type="term" value="P:DNA repair"/>
    <property type="evidence" value="ECO:0007669"/>
    <property type="project" value="TreeGrafter"/>
</dbReference>
<feature type="domain" description="MAT1 centre" evidence="1">
    <location>
        <begin position="11"/>
        <end position="89"/>
    </location>
</feature>
<gene>
    <name evidence="2" type="primary">Vigan.11G065700</name>
    <name evidence="2" type="ORF">VIGAN_11065700</name>
</gene>
<dbReference type="GO" id="GO:0006357">
    <property type="term" value="P:regulation of transcription by RNA polymerase II"/>
    <property type="evidence" value="ECO:0007669"/>
    <property type="project" value="TreeGrafter"/>
</dbReference>
<reference evidence="2 3" key="1">
    <citation type="journal article" date="2015" name="Sci. Rep.">
        <title>The power of single molecule real-time sequencing technology in the de novo assembly of a eukaryotic genome.</title>
        <authorList>
            <person name="Sakai H."/>
            <person name="Naito K."/>
            <person name="Ogiso-Tanaka E."/>
            <person name="Takahashi Y."/>
            <person name="Iseki K."/>
            <person name="Muto C."/>
            <person name="Satou K."/>
            <person name="Teruya K."/>
            <person name="Shiroma A."/>
            <person name="Shimoji M."/>
            <person name="Hirano T."/>
            <person name="Itoh T."/>
            <person name="Kaga A."/>
            <person name="Tomooka N."/>
        </authorList>
    </citation>
    <scope>NUCLEOTIDE SEQUENCE [LARGE SCALE GENOMIC DNA]</scope>
    <source>
        <strain evidence="3">cv. Shumari</strain>
    </source>
</reference>
<dbReference type="Pfam" id="PF06391">
    <property type="entry name" value="MAT1"/>
    <property type="match status" value="1"/>
</dbReference>
<evidence type="ECO:0000259" key="1">
    <source>
        <dbReference type="Pfam" id="PF06391"/>
    </source>
</evidence>